<proteinExistence type="predicted"/>
<name>A0A6M0JUF6_9GAMM</name>
<gene>
    <name evidence="1" type="ORF">G3446_04455</name>
</gene>
<dbReference type="RefSeq" id="WP_164451208.1">
    <property type="nucleotide sequence ID" value="NZ_JAAIJQ010000009.1"/>
</dbReference>
<comment type="caution">
    <text evidence="1">The sequence shown here is derived from an EMBL/GenBank/DDBJ whole genome shotgun (WGS) entry which is preliminary data.</text>
</comment>
<dbReference type="Pfam" id="PF06035">
    <property type="entry name" value="Peptidase_C93"/>
    <property type="match status" value="1"/>
</dbReference>
<organism evidence="1 2">
    <name type="scientific">Thiorhodococcus minor</name>
    <dbReference type="NCBI Taxonomy" id="57489"/>
    <lineage>
        <taxon>Bacteria</taxon>
        <taxon>Pseudomonadati</taxon>
        <taxon>Pseudomonadota</taxon>
        <taxon>Gammaproteobacteria</taxon>
        <taxon>Chromatiales</taxon>
        <taxon>Chromatiaceae</taxon>
        <taxon>Thiorhodococcus</taxon>
    </lineage>
</organism>
<dbReference type="EMBL" id="JAAIJQ010000009">
    <property type="protein sequence ID" value="NEV61158.1"/>
    <property type="molecule type" value="Genomic_DNA"/>
</dbReference>
<evidence type="ECO:0008006" key="3">
    <source>
        <dbReference type="Google" id="ProtNLM"/>
    </source>
</evidence>
<dbReference type="PANTHER" id="PTHR39327:SF1">
    <property type="entry name" value="BLR5470 PROTEIN"/>
    <property type="match status" value="1"/>
</dbReference>
<dbReference type="Gene3D" id="3.10.620.30">
    <property type="match status" value="1"/>
</dbReference>
<protein>
    <recommendedName>
        <fullName evidence="3">Transglutaminase-like cysteine peptidase</fullName>
    </recommendedName>
</protein>
<evidence type="ECO:0000313" key="2">
    <source>
        <dbReference type="Proteomes" id="UP000483379"/>
    </source>
</evidence>
<accession>A0A6M0JUF6</accession>
<sequence>MHAASPSKTGGCALAAVVALSLLLVGIGWQQTGSASLGARSIFGLSGKRFTNFKPIPKWQTLLERYRAEEAKDARCRRLQLGDCPYTEWKGLIDKLKYRDRMTQLREVNDFANRWRYIEDRVNWGVEDYWETPGEFFAKAGDCEDFAIVKFMSLRALGFSNDELLLVAVKDQNLGIGHAVTLVSLHGETLLLDNQVKDVRPAKRVRHYQPVFSANETSWWLYRP</sequence>
<evidence type="ECO:0000313" key="1">
    <source>
        <dbReference type="EMBL" id="NEV61158.1"/>
    </source>
</evidence>
<dbReference type="PANTHER" id="PTHR39327">
    <property type="match status" value="1"/>
</dbReference>
<reference evidence="1 2" key="1">
    <citation type="submission" date="2020-02" db="EMBL/GenBank/DDBJ databases">
        <title>Genome sequences of Thiorhodococcus mannitoliphagus and Thiorhodococcus minor, purple sulfur photosynthetic bacteria in the gammaproteobacterial family, Chromatiaceae.</title>
        <authorList>
            <person name="Aviles F.A."/>
            <person name="Meyer T.E."/>
            <person name="Kyndt J.A."/>
        </authorList>
    </citation>
    <scope>NUCLEOTIDE SEQUENCE [LARGE SCALE GENOMIC DNA]</scope>
    <source>
        <strain evidence="1 2">DSM 11518</strain>
    </source>
</reference>
<dbReference type="InterPro" id="IPR010319">
    <property type="entry name" value="Transglutaminase-like_Cys_pept"/>
</dbReference>
<dbReference type="AlphaFoldDB" id="A0A6M0JUF6"/>
<dbReference type="Proteomes" id="UP000483379">
    <property type="component" value="Unassembled WGS sequence"/>
</dbReference>
<keyword evidence="2" id="KW-1185">Reference proteome</keyword>